<accession>A0ACB6RCM8</accession>
<name>A0ACB6RCM8_9PLEO</name>
<sequence length="161" mass="18010">MSISWYKRQDGEEPEPTEEPIDGPTDIPAPPQITPPNSLGIQPPTFSISWGKREADAEVNTGYPIPSQYLSWLSKYPQPPKETEGPTYVTWGKEKREADAQVNTIGLGEPSQGISWYKQHPHPKPTSADGPGYISWDKREADAQVDTIGMGEPSQWISWYK</sequence>
<gene>
    <name evidence="1" type="ORF">BDR25DRAFT_210498</name>
</gene>
<keyword evidence="2" id="KW-1185">Reference proteome</keyword>
<organism evidence="1 2">
    <name type="scientific">Lindgomyces ingoldianus</name>
    <dbReference type="NCBI Taxonomy" id="673940"/>
    <lineage>
        <taxon>Eukaryota</taxon>
        <taxon>Fungi</taxon>
        <taxon>Dikarya</taxon>
        <taxon>Ascomycota</taxon>
        <taxon>Pezizomycotina</taxon>
        <taxon>Dothideomycetes</taxon>
        <taxon>Pleosporomycetidae</taxon>
        <taxon>Pleosporales</taxon>
        <taxon>Lindgomycetaceae</taxon>
        <taxon>Lindgomyces</taxon>
    </lineage>
</organism>
<proteinExistence type="predicted"/>
<feature type="non-terminal residue" evidence="1">
    <location>
        <position position="161"/>
    </location>
</feature>
<dbReference type="EMBL" id="MU003494">
    <property type="protein sequence ID" value="KAF2476226.1"/>
    <property type="molecule type" value="Genomic_DNA"/>
</dbReference>
<comment type="caution">
    <text evidence="1">The sequence shown here is derived from an EMBL/GenBank/DDBJ whole genome shotgun (WGS) entry which is preliminary data.</text>
</comment>
<reference evidence="1" key="1">
    <citation type="journal article" date="2020" name="Stud. Mycol.">
        <title>101 Dothideomycetes genomes: a test case for predicting lifestyles and emergence of pathogens.</title>
        <authorList>
            <person name="Haridas S."/>
            <person name="Albert R."/>
            <person name="Binder M."/>
            <person name="Bloem J."/>
            <person name="Labutti K."/>
            <person name="Salamov A."/>
            <person name="Andreopoulos B."/>
            <person name="Baker S."/>
            <person name="Barry K."/>
            <person name="Bills G."/>
            <person name="Bluhm B."/>
            <person name="Cannon C."/>
            <person name="Castanera R."/>
            <person name="Culley D."/>
            <person name="Daum C."/>
            <person name="Ezra D."/>
            <person name="Gonzalez J."/>
            <person name="Henrissat B."/>
            <person name="Kuo A."/>
            <person name="Liang C."/>
            <person name="Lipzen A."/>
            <person name="Lutzoni F."/>
            <person name="Magnuson J."/>
            <person name="Mondo S."/>
            <person name="Nolan M."/>
            <person name="Ohm R."/>
            <person name="Pangilinan J."/>
            <person name="Park H.-J."/>
            <person name="Ramirez L."/>
            <person name="Alfaro M."/>
            <person name="Sun H."/>
            <person name="Tritt A."/>
            <person name="Yoshinaga Y."/>
            <person name="Zwiers L.-H."/>
            <person name="Turgeon B."/>
            <person name="Goodwin S."/>
            <person name="Spatafora J."/>
            <person name="Crous P."/>
            <person name="Grigoriev I."/>
        </authorList>
    </citation>
    <scope>NUCLEOTIDE SEQUENCE</scope>
    <source>
        <strain evidence="1">ATCC 200398</strain>
    </source>
</reference>
<dbReference type="Proteomes" id="UP000799755">
    <property type="component" value="Unassembled WGS sequence"/>
</dbReference>
<evidence type="ECO:0000313" key="2">
    <source>
        <dbReference type="Proteomes" id="UP000799755"/>
    </source>
</evidence>
<evidence type="ECO:0000313" key="1">
    <source>
        <dbReference type="EMBL" id="KAF2476226.1"/>
    </source>
</evidence>
<protein>
    <submittedName>
        <fullName evidence="1">Uncharacterized protein</fullName>
    </submittedName>
</protein>